<evidence type="ECO:0000256" key="3">
    <source>
        <dbReference type="ARBA" id="ARBA00022729"/>
    </source>
</evidence>
<dbReference type="RefSeq" id="WP_154514076.1">
    <property type="nucleotide sequence ID" value="NZ_VUNM01000001.1"/>
</dbReference>
<gene>
    <name evidence="8" type="ORF">FYJ79_00735</name>
</gene>
<feature type="signal peptide" evidence="6">
    <location>
        <begin position="1"/>
        <end position="23"/>
    </location>
</feature>
<organism evidence="8 9">
    <name type="scientific">Sharpea porci</name>
    <dbReference type="NCBI Taxonomy" id="2652286"/>
    <lineage>
        <taxon>Bacteria</taxon>
        <taxon>Bacillati</taxon>
        <taxon>Bacillota</taxon>
        <taxon>Erysipelotrichia</taxon>
        <taxon>Erysipelotrichales</taxon>
        <taxon>Coprobacillaceae</taxon>
        <taxon>Sharpea</taxon>
    </lineage>
</organism>
<evidence type="ECO:0000256" key="2">
    <source>
        <dbReference type="ARBA" id="ARBA00022525"/>
    </source>
</evidence>
<evidence type="ECO:0000259" key="7">
    <source>
        <dbReference type="Pfam" id="PF00746"/>
    </source>
</evidence>
<comment type="caution">
    <text evidence="8">The sequence shown here is derived from an EMBL/GenBank/DDBJ whole genome shotgun (WGS) entry which is preliminary data.</text>
</comment>
<proteinExistence type="predicted"/>
<evidence type="ECO:0000313" key="9">
    <source>
        <dbReference type="Proteomes" id="UP000442619"/>
    </source>
</evidence>
<dbReference type="InterPro" id="IPR019931">
    <property type="entry name" value="LPXTG_anchor"/>
</dbReference>
<evidence type="ECO:0000256" key="1">
    <source>
        <dbReference type="ARBA" id="ARBA00022512"/>
    </source>
</evidence>
<dbReference type="Pfam" id="PF00746">
    <property type="entry name" value="Gram_pos_anchor"/>
    <property type="match status" value="1"/>
</dbReference>
<evidence type="ECO:0000256" key="5">
    <source>
        <dbReference type="SAM" id="Phobius"/>
    </source>
</evidence>
<keyword evidence="5" id="KW-0472">Membrane</keyword>
<keyword evidence="3 6" id="KW-0732">Signal</keyword>
<sequence>MKKIVISLFTVLALLFTASPVMAAQTTITFEGDTNSFTIPKDSQDFENMNPGETRNAIVILKNDKDEKLDFYLSVEIPDNVAAKGDQNAVYDFNVSKNDEEPFFRTVIGAKEDNTVGKEYLTDDNRIKLATLNKGEETKITVSLHLDGDSANNEYQAQSGSIKLRLYAETAATETPGNVVQTTYTTTKKYVNQYYNAVKTGDPTALSSFVILGAGALIGVIFLIVTRRKKEEK</sequence>
<protein>
    <submittedName>
        <fullName evidence="8">LPXTG cell wall anchor domain-containing protein</fullName>
    </submittedName>
</protein>
<evidence type="ECO:0000256" key="6">
    <source>
        <dbReference type="SAM" id="SignalP"/>
    </source>
</evidence>
<keyword evidence="4" id="KW-0572">Peptidoglycan-anchor</keyword>
<feature type="chain" id="PRO_5032583504" evidence="6">
    <location>
        <begin position="24"/>
        <end position="233"/>
    </location>
</feature>
<keyword evidence="5" id="KW-0812">Transmembrane</keyword>
<dbReference type="NCBIfam" id="TIGR01167">
    <property type="entry name" value="LPXTG_anchor"/>
    <property type="match status" value="1"/>
</dbReference>
<dbReference type="Proteomes" id="UP000442619">
    <property type="component" value="Unassembled WGS sequence"/>
</dbReference>
<feature type="domain" description="Gram-positive cocci surface proteins LPxTG" evidence="7">
    <location>
        <begin position="199"/>
        <end position="232"/>
    </location>
</feature>
<keyword evidence="9" id="KW-1185">Reference proteome</keyword>
<keyword evidence="5" id="KW-1133">Transmembrane helix</keyword>
<name>A0A844FR65_9FIRM</name>
<feature type="transmembrane region" description="Helical" evidence="5">
    <location>
        <begin position="205"/>
        <end position="225"/>
    </location>
</feature>
<dbReference type="AlphaFoldDB" id="A0A844FR65"/>
<keyword evidence="2" id="KW-0964">Secreted</keyword>
<evidence type="ECO:0000313" key="8">
    <source>
        <dbReference type="EMBL" id="MST88135.1"/>
    </source>
</evidence>
<accession>A0A844FR65</accession>
<keyword evidence="1" id="KW-0134">Cell wall</keyword>
<dbReference type="EMBL" id="VUNM01000001">
    <property type="protein sequence ID" value="MST88135.1"/>
    <property type="molecule type" value="Genomic_DNA"/>
</dbReference>
<evidence type="ECO:0000256" key="4">
    <source>
        <dbReference type="ARBA" id="ARBA00023088"/>
    </source>
</evidence>
<reference evidence="8 9" key="1">
    <citation type="submission" date="2019-08" db="EMBL/GenBank/DDBJ databases">
        <title>In-depth cultivation of the pig gut microbiome towards novel bacterial diversity and tailored functional studies.</title>
        <authorList>
            <person name="Wylensek D."/>
            <person name="Hitch T.C.A."/>
            <person name="Clavel T."/>
        </authorList>
    </citation>
    <scope>NUCLEOTIDE SEQUENCE [LARGE SCALE GENOMIC DNA]</scope>
    <source>
        <strain evidence="8 9">CA-Schmier-601-WT-3</strain>
    </source>
</reference>